<dbReference type="PANTHER" id="PTHR34202:SF1">
    <property type="entry name" value="UPF0548 PROTEIN"/>
    <property type="match status" value="1"/>
</dbReference>
<proteinExistence type="predicted"/>
<dbReference type="EMBL" id="JAKJHZ010000005">
    <property type="protein sequence ID" value="MCF6377364.1"/>
    <property type="molecule type" value="Genomic_DNA"/>
</dbReference>
<gene>
    <name evidence="2" type="ORF">L2K70_07085</name>
</gene>
<dbReference type="InterPro" id="IPR014457">
    <property type="entry name" value="UCP010260"/>
</dbReference>
<keyword evidence="3" id="KW-1185">Reference proteome</keyword>
<protein>
    <submittedName>
        <fullName evidence="2">DUF1990 domain-containing protein</fullName>
    </submittedName>
</protein>
<sequence>MTGRPLSDAEVERLRGAPFTYSDVGSTRTGAMPDGYGVLLRSVVVGSGPERFERASQAVLRWDMHRRAGLTVRPSNDPVALGTVAVVRLGPGPLGLDAPVRVVYLVDEPRRQGFAYGTLPGHPERGEEAFVVELQADGSVTFTITAFSRPATLVARLTGPVGRRIQSLVTNRYLRAV</sequence>
<evidence type="ECO:0000259" key="1">
    <source>
        <dbReference type="Pfam" id="PF09348"/>
    </source>
</evidence>
<dbReference type="Proteomes" id="UP001201161">
    <property type="component" value="Unassembled WGS sequence"/>
</dbReference>
<dbReference type="PIRSF" id="PIRSF010260">
    <property type="entry name" value="UCP010260"/>
    <property type="match status" value="1"/>
</dbReference>
<dbReference type="Pfam" id="PF09348">
    <property type="entry name" value="DUF1990"/>
    <property type="match status" value="1"/>
</dbReference>
<evidence type="ECO:0000313" key="3">
    <source>
        <dbReference type="Proteomes" id="UP001201161"/>
    </source>
</evidence>
<reference evidence="2 3" key="1">
    <citation type="submission" date="2022-01" db="EMBL/GenBank/DDBJ databases">
        <title>Nocardioides sp. nov., an actinomycete isolated from mining soil.</title>
        <authorList>
            <person name="Liu L."/>
        </authorList>
    </citation>
    <scope>NUCLEOTIDE SEQUENCE [LARGE SCALE GENOMIC DNA]</scope>
    <source>
        <strain evidence="2 3">KLBMP 9356</strain>
    </source>
</reference>
<name>A0ABS9HA41_9ACTN</name>
<accession>A0ABS9HA41</accession>
<evidence type="ECO:0000313" key="2">
    <source>
        <dbReference type="EMBL" id="MCF6377364.1"/>
    </source>
</evidence>
<comment type="caution">
    <text evidence="2">The sequence shown here is derived from an EMBL/GenBank/DDBJ whole genome shotgun (WGS) entry which is preliminary data.</text>
</comment>
<organism evidence="2 3">
    <name type="scientific">Nocardioides potassii</name>
    <dbReference type="NCBI Taxonomy" id="2911371"/>
    <lineage>
        <taxon>Bacteria</taxon>
        <taxon>Bacillati</taxon>
        <taxon>Actinomycetota</taxon>
        <taxon>Actinomycetes</taxon>
        <taxon>Propionibacteriales</taxon>
        <taxon>Nocardioidaceae</taxon>
        <taxon>Nocardioides</taxon>
    </lineage>
</organism>
<dbReference type="InterPro" id="IPR018960">
    <property type="entry name" value="DUF1990"/>
</dbReference>
<dbReference type="RefSeq" id="WP_236400754.1">
    <property type="nucleotide sequence ID" value="NZ_JAKJHZ010000005.1"/>
</dbReference>
<dbReference type="PANTHER" id="PTHR34202">
    <property type="entry name" value="UPF0548 PROTEIN"/>
    <property type="match status" value="1"/>
</dbReference>
<feature type="domain" description="DUF1990" evidence="1">
    <location>
        <begin position="20"/>
        <end position="176"/>
    </location>
</feature>